<dbReference type="GO" id="GO:0008270">
    <property type="term" value="F:zinc ion binding"/>
    <property type="evidence" value="ECO:0007669"/>
    <property type="project" value="InterPro"/>
</dbReference>
<dbReference type="Pfam" id="PF08797">
    <property type="entry name" value="HIRAN"/>
    <property type="match status" value="1"/>
</dbReference>
<name>A0A1I0TZ21_9BACL</name>
<dbReference type="GO" id="GO:0016818">
    <property type="term" value="F:hydrolase activity, acting on acid anhydrides, in phosphorus-containing anhydrides"/>
    <property type="evidence" value="ECO:0007669"/>
    <property type="project" value="InterPro"/>
</dbReference>
<sequence>MSNLTFRVTGVSYENETGKDIQKLLHKIGREIAEEKGIELYSGLSNSEILEYYDEVPEFEDVEFGEYIVFKKDPNNEYDPNAIKVYIELDDELHHIGHVPRKYNKKIGKLLDLDLIDDIEATFTGGKIKKVDYDFEKDKEVVVIKELTLGVEITVHYKDE</sequence>
<keyword evidence="2" id="KW-0378">Hydrolase</keyword>
<evidence type="ECO:0000256" key="2">
    <source>
        <dbReference type="ARBA" id="ARBA00022801"/>
    </source>
</evidence>
<protein>
    <submittedName>
        <fullName evidence="4">HIRAN domain-containing protein</fullName>
    </submittedName>
</protein>
<gene>
    <name evidence="4" type="ORF">SAMN05192569_106910</name>
</gene>
<dbReference type="Gene3D" id="3.30.70.2330">
    <property type="match status" value="1"/>
</dbReference>
<reference evidence="5" key="1">
    <citation type="submission" date="2016-10" db="EMBL/GenBank/DDBJ databases">
        <authorList>
            <person name="Varghese N."/>
            <person name="Submissions S."/>
        </authorList>
    </citation>
    <scope>NUCLEOTIDE SEQUENCE [LARGE SCALE GENOMIC DNA]</scope>
    <source>
        <strain evidence="5">M1</strain>
    </source>
</reference>
<dbReference type="InterPro" id="IPR014905">
    <property type="entry name" value="HIRAN"/>
</dbReference>
<organism evidence="4 5">
    <name type="scientific">Parageobacillus thermantarcticus</name>
    <dbReference type="NCBI Taxonomy" id="186116"/>
    <lineage>
        <taxon>Bacteria</taxon>
        <taxon>Bacillati</taxon>
        <taxon>Bacillota</taxon>
        <taxon>Bacilli</taxon>
        <taxon>Bacillales</taxon>
        <taxon>Anoxybacillaceae</taxon>
        <taxon>Parageobacillus</taxon>
    </lineage>
</organism>
<dbReference type="SMART" id="SM00910">
    <property type="entry name" value="HIRAN"/>
    <property type="match status" value="1"/>
</dbReference>
<keyword evidence="5" id="KW-1185">Reference proteome</keyword>
<evidence type="ECO:0000256" key="1">
    <source>
        <dbReference type="ARBA" id="ARBA00022723"/>
    </source>
</evidence>
<proteinExistence type="predicted"/>
<evidence type="ECO:0000259" key="3">
    <source>
        <dbReference type="SMART" id="SM00910"/>
    </source>
</evidence>
<dbReference type="Proteomes" id="UP000198650">
    <property type="component" value="Unassembled WGS sequence"/>
</dbReference>
<dbReference type="RefSeq" id="WP_090952227.1">
    <property type="nucleotide sequence ID" value="NZ_FOJS01000069.1"/>
</dbReference>
<accession>A0A1I0TZ21</accession>
<feature type="domain" description="HIRAN" evidence="3">
    <location>
        <begin position="42"/>
        <end position="141"/>
    </location>
</feature>
<dbReference type="AlphaFoldDB" id="A0A1I0TZ21"/>
<dbReference type="GO" id="GO:0003676">
    <property type="term" value="F:nucleic acid binding"/>
    <property type="evidence" value="ECO:0007669"/>
    <property type="project" value="InterPro"/>
</dbReference>
<dbReference type="EMBL" id="FOJS01000069">
    <property type="protein sequence ID" value="SFA56126.1"/>
    <property type="molecule type" value="Genomic_DNA"/>
</dbReference>
<evidence type="ECO:0000313" key="5">
    <source>
        <dbReference type="Proteomes" id="UP000198650"/>
    </source>
</evidence>
<keyword evidence="1" id="KW-0479">Metal-binding</keyword>
<evidence type="ECO:0000313" key="4">
    <source>
        <dbReference type="EMBL" id="SFA56126.1"/>
    </source>
</evidence>
<dbReference type="OrthoDB" id="2943598at2"/>